<evidence type="ECO:0000313" key="2">
    <source>
        <dbReference type="Proteomes" id="UP001160148"/>
    </source>
</evidence>
<sequence length="113" mass="12903">MDNAAVVSPIRKNPCGKPVSSDKRIMIVNAYKSELMKNPNITLRDCRIVISKNLGIGQRTVSNVISEYNTIKTVTSPCKTRQKKPIKIYMMIYNLIQFVDMSIPFGLTRLFRH</sequence>
<name>A0AAV0XUD8_9HEMI</name>
<keyword evidence="2" id="KW-1185">Reference proteome</keyword>
<proteinExistence type="predicted"/>
<dbReference type="Proteomes" id="UP001160148">
    <property type="component" value="Unassembled WGS sequence"/>
</dbReference>
<protein>
    <recommendedName>
        <fullName evidence="3">Transposase</fullName>
    </recommendedName>
</protein>
<accession>A0AAV0XUD8</accession>
<reference evidence="1 2" key="1">
    <citation type="submission" date="2023-01" db="EMBL/GenBank/DDBJ databases">
        <authorList>
            <person name="Whitehead M."/>
        </authorList>
    </citation>
    <scope>NUCLEOTIDE SEQUENCE [LARGE SCALE GENOMIC DNA]</scope>
</reference>
<gene>
    <name evidence="1" type="ORF">MEUPH1_LOCUS25383</name>
</gene>
<dbReference type="EMBL" id="CARXXK010000927">
    <property type="protein sequence ID" value="CAI6371373.1"/>
    <property type="molecule type" value="Genomic_DNA"/>
</dbReference>
<dbReference type="AlphaFoldDB" id="A0AAV0XUD8"/>
<comment type="caution">
    <text evidence="1">The sequence shown here is derived from an EMBL/GenBank/DDBJ whole genome shotgun (WGS) entry which is preliminary data.</text>
</comment>
<organism evidence="1 2">
    <name type="scientific">Macrosiphum euphorbiae</name>
    <name type="common">potato aphid</name>
    <dbReference type="NCBI Taxonomy" id="13131"/>
    <lineage>
        <taxon>Eukaryota</taxon>
        <taxon>Metazoa</taxon>
        <taxon>Ecdysozoa</taxon>
        <taxon>Arthropoda</taxon>
        <taxon>Hexapoda</taxon>
        <taxon>Insecta</taxon>
        <taxon>Pterygota</taxon>
        <taxon>Neoptera</taxon>
        <taxon>Paraneoptera</taxon>
        <taxon>Hemiptera</taxon>
        <taxon>Sternorrhyncha</taxon>
        <taxon>Aphidomorpha</taxon>
        <taxon>Aphidoidea</taxon>
        <taxon>Aphididae</taxon>
        <taxon>Macrosiphini</taxon>
        <taxon>Macrosiphum</taxon>
    </lineage>
</organism>
<evidence type="ECO:0000313" key="1">
    <source>
        <dbReference type="EMBL" id="CAI6371373.1"/>
    </source>
</evidence>
<evidence type="ECO:0008006" key="3">
    <source>
        <dbReference type="Google" id="ProtNLM"/>
    </source>
</evidence>